<reference evidence="1" key="1">
    <citation type="submission" date="2021-05" db="EMBL/GenBank/DDBJ databases">
        <authorList>
            <person name="Scholz U."/>
            <person name="Mascher M."/>
            <person name="Fiebig A."/>
        </authorList>
    </citation>
    <scope>NUCLEOTIDE SEQUENCE [LARGE SCALE GENOMIC DNA]</scope>
</reference>
<protein>
    <submittedName>
        <fullName evidence="1">Uncharacterized protein</fullName>
    </submittedName>
</protein>
<accession>A0ACD5Z3I2</accession>
<dbReference type="Proteomes" id="UP001732700">
    <property type="component" value="Chromosome 6C"/>
</dbReference>
<name>A0ACD5Z3I2_AVESA</name>
<dbReference type="EnsemblPlants" id="AVESA.00010b.r2.6CG1122550.1">
    <property type="protein sequence ID" value="AVESA.00010b.r2.6CG1122550.1.CDS"/>
    <property type="gene ID" value="AVESA.00010b.r2.6CG1122550"/>
</dbReference>
<reference evidence="1" key="2">
    <citation type="submission" date="2025-09" db="UniProtKB">
        <authorList>
            <consortium name="EnsemblPlants"/>
        </authorList>
    </citation>
    <scope>IDENTIFICATION</scope>
</reference>
<evidence type="ECO:0000313" key="2">
    <source>
        <dbReference type="Proteomes" id="UP001732700"/>
    </source>
</evidence>
<organism evidence="1 2">
    <name type="scientific">Avena sativa</name>
    <name type="common">Oat</name>
    <dbReference type="NCBI Taxonomy" id="4498"/>
    <lineage>
        <taxon>Eukaryota</taxon>
        <taxon>Viridiplantae</taxon>
        <taxon>Streptophyta</taxon>
        <taxon>Embryophyta</taxon>
        <taxon>Tracheophyta</taxon>
        <taxon>Spermatophyta</taxon>
        <taxon>Magnoliopsida</taxon>
        <taxon>Liliopsida</taxon>
        <taxon>Poales</taxon>
        <taxon>Poaceae</taxon>
        <taxon>BOP clade</taxon>
        <taxon>Pooideae</taxon>
        <taxon>Poodae</taxon>
        <taxon>Poeae</taxon>
        <taxon>Poeae Chloroplast Group 1 (Aveneae type)</taxon>
        <taxon>Aveninae</taxon>
        <taxon>Avena</taxon>
    </lineage>
</organism>
<keyword evidence="2" id="KW-1185">Reference proteome</keyword>
<evidence type="ECO:0000313" key="1">
    <source>
        <dbReference type="EnsemblPlants" id="AVESA.00010b.r2.6CG1122550.1.CDS"/>
    </source>
</evidence>
<proteinExistence type="predicted"/>
<sequence>MADLRGRIVFSTTSRPSVPFDIFSCTFLPSSIDDELHLTDGVSYNYNGRPVPPASLKTLLKNPKLADEGGFTDADIDAGHAFGLVFVSERDDSLETLYIALHSNPKRKVKVFSLADIFGAANFNGARLEDSGCFGGGYNVGSRTVDHYLIYVSTKEPVLERRSPWTVVYKTNLTNGKTERLTPQGMFDLSPAVSPSGKMVAVASFERKSWKGEVENLKTDIYVMNVDSEEGLGRKLLIKDGGWPSWGSDNIIFFHRAMDDTTWGVIRFNISTKETTQVTPWGLVAVTPAAISETKVAVATIHQEYNSEQYRHIEIFDTDAPALPRVQITQKHRPQSDHYNPFILDGGGRIGYHRCRSNLLQVPRNLHRLESPVKDVGLFRVSGLFPTISKDGSKLAFVDHEFKALWIADSQGLRIVYEKRDSNCVFSPVWNQNPEKDMIYICVGPFFSSHEPVDIYTITNASGPLTKRKIQRLTIGRFNNAYPSSSPEGDRFVFRSTRGGGEEKHKNLYIMLDTEDGEFGGGWETRLTKGEWTDTQCQWSPHGDWIVFSSTRDQPKHTYELDHDIDPGYFSVFLVKASDPIVVIRVMSSGGDLRGHINHPVFSPDRRSIAVTADLAAVSVDPISLPKFMHAVRPYGDIFVVDIDPDDLKKNKDMKRFRRITHSRYEYVTPAWALTFAATEPNAPWNMLLDMEHPCTSWNMFLGSLRCPSCIIL</sequence>